<keyword evidence="1" id="KW-0677">Repeat</keyword>
<dbReference type="PRINTS" id="PR00597">
    <property type="entry name" value="GELSOLIN"/>
</dbReference>
<dbReference type="Gene3D" id="3.40.20.10">
    <property type="entry name" value="Severin"/>
    <property type="match status" value="2"/>
</dbReference>
<gene>
    <name evidence="3" type="ORF">ACHAW5_004656</name>
</gene>
<dbReference type="Pfam" id="PF00626">
    <property type="entry name" value="Gelsolin"/>
    <property type="match status" value="2"/>
</dbReference>
<dbReference type="Proteomes" id="UP001530315">
    <property type="component" value="Unassembled WGS sequence"/>
</dbReference>
<reference evidence="3 4" key="1">
    <citation type="submission" date="2024-10" db="EMBL/GenBank/DDBJ databases">
        <title>Updated reference genomes for cyclostephanoid diatoms.</title>
        <authorList>
            <person name="Roberts W.R."/>
            <person name="Alverson A.J."/>
        </authorList>
    </citation>
    <scope>NUCLEOTIDE SEQUENCE [LARGE SCALE GENOMIC DNA]</scope>
    <source>
        <strain evidence="3 4">AJA276-08</strain>
    </source>
</reference>
<dbReference type="InterPro" id="IPR029006">
    <property type="entry name" value="ADF-H/Gelsolin-like_dom_sf"/>
</dbReference>
<evidence type="ECO:0000313" key="3">
    <source>
        <dbReference type="EMBL" id="KAL3763153.1"/>
    </source>
</evidence>
<dbReference type="PANTHER" id="PTHR11977:SF51">
    <property type="entry name" value="PROTEIN FLIGHTLESS-1 HOMOLOG"/>
    <property type="match status" value="1"/>
</dbReference>
<dbReference type="InterPro" id="IPR007123">
    <property type="entry name" value="Gelsolin-like_dom"/>
</dbReference>
<comment type="caution">
    <text evidence="3">The sequence shown here is derived from an EMBL/GenBank/DDBJ whole genome shotgun (WGS) entry which is preliminary data.</text>
</comment>
<keyword evidence="4" id="KW-1185">Reference proteome</keyword>
<dbReference type="SMART" id="SM00262">
    <property type="entry name" value="GEL"/>
    <property type="match status" value="2"/>
</dbReference>
<dbReference type="AlphaFoldDB" id="A0ABD3MHC1"/>
<feature type="domain" description="Gelsolin-like" evidence="2">
    <location>
        <begin position="272"/>
        <end position="339"/>
    </location>
</feature>
<dbReference type="EMBL" id="JALLAZ020001809">
    <property type="protein sequence ID" value="KAL3763153.1"/>
    <property type="molecule type" value="Genomic_DNA"/>
</dbReference>
<protein>
    <recommendedName>
        <fullName evidence="2">Gelsolin-like domain-containing protein</fullName>
    </recommendedName>
</protein>
<evidence type="ECO:0000313" key="4">
    <source>
        <dbReference type="Proteomes" id="UP001530315"/>
    </source>
</evidence>
<sequence>MIEDTSFAGIGSDEDKVARAAAAKIDFKWSDDVGTEPGLKIWRVENRRTENDNPDFGIFPWPESKYGSFHRGDSYIILQTILDPHGGDKLLHDIYFWIGSESTADEYGVAAYKTVELDGLLGGEPMQHREVEGMESKEFVKCFPKGISYLEGGVPSGFRKVEKNSEIAHIRRLYRVYKKNGEKTVRCFEVPSIYTVSPFERNMCVTVAHNIKENRLGKCQVFSNIGNDGGEFWELLGGMGEIKPAEEMPAEVQEMTAKKMYVISDSSGMITMKEVPPSKSSLVSDDVCIVDAGSDAYVWIGKGATTAEKQQAMLLSSRYLKEIGRYESTRVTRVLEGQEGRCKPFLEVFAE</sequence>
<proteinExistence type="predicted"/>
<dbReference type="SUPFAM" id="SSF55753">
    <property type="entry name" value="Actin depolymerizing proteins"/>
    <property type="match status" value="2"/>
</dbReference>
<name>A0ABD3MHC1_9STRA</name>
<dbReference type="InterPro" id="IPR007122">
    <property type="entry name" value="Villin/Gelsolin"/>
</dbReference>
<evidence type="ECO:0000256" key="1">
    <source>
        <dbReference type="ARBA" id="ARBA00022737"/>
    </source>
</evidence>
<organism evidence="3 4">
    <name type="scientific">Stephanodiscus triporus</name>
    <dbReference type="NCBI Taxonomy" id="2934178"/>
    <lineage>
        <taxon>Eukaryota</taxon>
        <taxon>Sar</taxon>
        <taxon>Stramenopiles</taxon>
        <taxon>Ochrophyta</taxon>
        <taxon>Bacillariophyta</taxon>
        <taxon>Coscinodiscophyceae</taxon>
        <taxon>Thalassiosirophycidae</taxon>
        <taxon>Stephanodiscales</taxon>
        <taxon>Stephanodiscaceae</taxon>
        <taxon>Stephanodiscus</taxon>
    </lineage>
</organism>
<accession>A0ABD3MHC1</accession>
<evidence type="ECO:0000259" key="2">
    <source>
        <dbReference type="Pfam" id="PF00626"/>
    </source>
</evidence>
<feature type="domain" description="Gelsolin-like" evidence="2">
    <location>
        <begin position="62"/>
        <end position="139"/>
    </location>
</feature>
<dbReference type="PANTHER" id="PTHR11977">
    <property type="entry name" value="VILLIN"/>
    <property type="match status" value="1"/>
</dbReference>
<dbReference type="CDD" id="cd11290">
    <property type="entry name" value="gelsolin_S1_like"/>
    <property type="match status" value="1"/>
</dbReference>